<keyword evidence="4" id="KW-1185">Reference proteome</keyword>
<name>A0A5P8D522_9CAUD</name>
<evidence type="ECO:0000313" key="3">
    <source>
        <dbReference type="EMBL" id="QFP94114.1"/>
    </source>
</evidence>
<reference evidence="3 4" key="1">
    <citation type="submission" date="2019-08" db="EMBL/GenBank/DDBJ databases">
        <authorList>
            <person name="Frappier M."/>
            <person name="Nagle A.M."/>
            <person name="Lula M.A."/>
            <person name="Jents M.B."/>
            <person name="Twichel T.M."/>
            <person name="Kadrmas T.K."/>
            <person name="Fleischacker C.L."/>
            <person name="Balish M.F."/>
            <person name="Garlena R.A."/>
            <person name="Russell D.A."/>
            <person name="Pope W.H."/>
            <person name="Jacobs-Sera D."/>
            <person name="Hatfull G.F."/>
        </authorList>
    </citation>
    <scope>NUCLEOTIDE SEQUENCE [LARGE SCALE GENOMIC DNA]</scope>
</reference>
<sequence>MTDQKPSTPPAGPSGVSRPQDNHDVQQALRRVNDVIGGALRQIAAITGQPDPAPPAAPAPNHLDAMRTAWDEGHEDAGCQSDDCINPYEKLLTDRREFIREAVNESLGYMIDEDGVDVLGDDNAEWFDAVLDAHDEWLALQRHTDVALVNAQIRAEQAEARVAELNSVLQQLLITVSPGRAADVRHEDMVDDVRTVLERAGYGTQPDGWVPPYSADTALGKIWRVLTASTLDRDDQRLNGVRDILADMGYHEHVHTRLATPDDAPVELCGNRPHALTGIGFVGQYACNLPAGHDGQHSDGQYGVAWDAEAVTDDDPLPGCTSTHALGIAVYTCTRPAGHDAFHQDKRYGVAWAADGSSSWRVK</sequence>
<proteinExistence type="predicted"/>
<feature type="coiled-coil region" evidence="1">
    <location>
        <begin position="148"/>
        <end position="175"/>
    </location>
</feature>
<feature type="region of interest" description="Disordered" evidence="2">
    <location>
        <begin position="1"/>
        <end position="25"/>
    </location>
</feature>
<accession>A0A5P8D522</accession>
<dbReference type="EMBL" id="MN329673">
    <property type="protein sequence ID" value="QFP94114.1"/>
    <property type="molecule type" value="Genomic_DNA"/>
</dbReference>
<evidence type="ECO:0000256" key="1">
    <source>
        <dbReference type="SAM" id="Coils"/>
    </source>
</evidence>
<protein>
    <submittedName>
        <fullName evidence="3">Uncharacterized protein</fullName>
    </submittedName>
</protein>
<evidence type="ECO:0000313" key="4">
    <source>
        <dbReference type="Proteomes" id="UP000325679"/>
    </source>
</evidence>
<gene>
    <name evidence="3" type="primary">59</name>
    <name evidence="3" type="ORF">SEA_JABBERWOCKY_59</name>
</gene>
<dbReference type="GeneID" id="65122417"/>
<evidence type="ECO:0000256" key="2">
    <source>
        <dbReference type="SAM" id="MobiDB-lite"/>
    </source>
</evidence>
<keyword evidence="1" id="KW-0175">Coiled coil</keyword>
<dbReference type="KEGG" id="vg:65122417"/>
<dbReference type="Proteomes" id="UP000325679">
    <property type="component" value="Segment"/>
</dbReference>
<dbReference type="RefSeq" id="YP_010104471.1">
    <property type="nucleotide sequence ID" value="NC_055818.1"/>
</dbReference>
<organism evidence="3 4">
    <name type="scientific">Gordonia phage Jabberwocky</name>
    <dbReference type="NCBI Taxonomy" id="2653273"/>
    <lineage>
        <taxon>Viruses</taxon>
        <taxon>Duplodnaviria</taxon>
        <taxon>Heunggongvirae</taxon>
        <taxon>Uroviricota</taxon>
        <taxon>Caudoviricetes</taxon>
        <taxon>Stackebrandtviridae</taxon>
        <taxon>Schenleyvirinae</taxon>
        <taxon>Vividuovirus</taxon>
        <taxon>Vividuovirus jabberwocky</taxon>
    </lineage>
</organism>